<feature type="transmembrane region" description="Helical" evidence="1">
    <location>
        <begin position="136"/>
        <end position="159"/>
    </location>
</feature>
<keyword evidence="1" id="KW-1133">Transmembrane helix</keyword>
<proteinExistence type="predicted"/>
<dbReference type="Proteomes" id="UP000295531">
    <property type="component" value="Unassembled WGS sequence"/>
</dbReference>
<name>A0A4R6P3C6_9GAMM</name>
<accession>A0A4R6P3C6</accession>
<evidence type="ECO:0008006" key="4">
    <source>
        <dbReference type="Google" id="ProtNLM"/>
    </source>
</evidence>
<keyword evidence="1" id="KW-0812">Transmembrane</keyword>
<keyword evidence="1" id="KW-0472">Membrane</keyword>
<reference evidence="2 3" key="1">
    <citation type="submission" date="2019-03" db="EMBL/GenBank/DDBJ databases">
        <title>Freshwater and sediment microbial communities from various areas in North America, analyzing microbe dynamics in response to fracking.</title>
        <authorList>
            <person name="Lamendella R."/>
        </authorList>
    </citation>
    <scope>NUCLEOTIDE SEQUENCE [LARGE SCALE GENOMIC DNA]</scope>
    <source>
        <strain evidence="2 3">18_TX</strain>
    </source>
</reference>
<evidence type="ECO:0000313" key="2">
    <source>
        <dbReference type="EMBL" id="TDP32067.1"/>
    </source>
</evidence>
<organism evidence="2 3">
    <name type="scientific">Idiomarina aquatica</name>
    <dbReference type="NCBI Taxonomy" id="1327752"/>
    <lineage>
        <taxon>Bacteria</taxon>
        <taxon>Pseudomonadati</taxon>
        <taxon>Pseudomonadota</taxon>
        <taxon>Gammaproteobacteria</taxon>
        <taxon>Alteromonadales</taxon>
        <taxon>Idiomarinaceae</taxon>
        <taxon>Idiomarina</taxon>
    </lineage>
</organism>
<gene>
    <name evidence="2" type="ORF">DEU29_1117</name>
</gene>
<comment type="caution">
    <text evidence="2">The sequence shown here is derived from an EMBL/GenBank/DDBJ whole genome shotgun (WGS) entry which is preliminary data.</text>
</comment>
<feature type="transmembrane region" description="Helical" evidence="1">
    <location>
        <begin position="7"/>
        <end position="27"/>
    </location>
</feature>
<dbReference type="AlphaFoldDB" id="A0A4R6P3C6"/>
<dbReference type="PIRSF" id="PIRSF029393">
    <property type="entry name" value="UCP029393"/>
    <property type="match status" value="1"/>
</dbReference>
<sequence length="172" mass="19641">MRVFYSYLRLITFIFGVLIGVQVPHFVDQYGKALQSHAIESQQALDEFQQEADRYFNGDIEQLIAYYRESGDQVFSEGGDSIDAIYQRNQQLQQALSNYQQSLRSAYWQTFVGPQTDIRSEVVTSYTYAIQLTPHAMAIGLILGLLVAVIMESLLRLLLLPLRKKQTGEQHG</sequence>
<keyword evidence="3" id="KW-1185">Reference proteome</keyword>
<dbReference type="Pfam" id="PF11157">
    <property type="entry name" value="DUF2937"/>
    <property type="match status" value="1"/>
</dbReference>
<dbReference type="RefSeq" id="WP_133539987.1">
    <property type="nucleotide sequence ID" value="NZ_SNXI01000011.1"/>
</dbReference>
<evidence type="ECO:0000313" key="3">
    <source>
        <dbReference type="Proteomes" id="UP000295531"/>
    </source>
</evidence>
<protein>
    <recommendedName>
        <fullName evidence="4">DUF2937 family protein</fullName>
    </recommendedName>
</protein>
<dbReference type="InterPro" id="IPR022584">
    <property type="entry name" value="DUF2937"/>
</dbReference>
<dbReference type="InterPro" id="IPR016917">
    <property type="entry name" value="UCP029393"/>
</dbReference>
<dbReference type="EMBL" id="SNXI01000011">
    <property type="protein sequence ID" value="TDP32067.1"/>
    <property type="molecule type" value="Genomic_DNA"/>
</dbReference>
<dbReference type="OrthoDB" id="7021410at2"/>
<evidence type="ECO:0000256" key="1">
    <source>
        <dbReference type="SAM" id="Phobius"/>
    </source>
</evidence>